<organism evidence="2 3">
    <name type="scientific">Tamilnaduibacter salinus</name>
    <dbReference type="NCBI Taxonomy" id="1484056"/>
    <lineage>
        <taxon>Bacteria</taxon>
        <taxon>Pseudomonadati</taxon>
        <taxon>Pseudomonadota</taxon>
        <taxon>Gammaproteobacteria</taxon>
        <taxon>Pseudomonadales</taxon>
        <taxon>Marinobacteraceae</taxon>
        <taxon>Tamilnaduibacter</taxon>
    </lineage>
</organism>
<dbReference type="EMBL" id="NMPM01000015">
    <property type="protein sequence ID" value="PAV26785.1"/>
    <property type="molecule type" value="Genomic_DNA"/>
</dbReference>
<keyword evidence="1" id="KW-1133">Transmembrane helix</keyword>
<evidence type="ECO:0000313" key="3">
    <source>
        <dbReference type="Proteomes" id="UP000218332"/>
    </source>
</evidence>
<keyword evidence="3" id="KW-1185">Reference proteome</keyword>
<dbReference type="AlphaFoldDB" id="A0A2A2I6N2"/>
<name>A0A2A2I6N2_9GAMM</name>
<protein>
    <submittedName>
        <fullName evidence="2">Uncharacterized protein</fullName>
    </submittedName>
</protein>
<feature type="transmembrane region" description="Helical" evidence="1">
    <location>
        <begin position="20"/>
        <end position="41"/>
    </location>
</feature>
<keyword evidence="1" id="KW-0812">Transmembrane</keyword>
<gene>
    <name evidence="2" type="ORF">CF392_04295</name>
</gene>
<keyword evidence="1" id="KW-0472">Membrane</keyword>
<sequence length="71" mass="8218">MASGSPWMGQEMRGGSGKLLIQWLLMPGTTGLVIFENRHWLSTIKRRRSIREFHEKVKKSVNGAERHRGWV</sequence>
<evidence type="ECO:0000256" key="1">
    <source>
        <dbReference type="SAM" id="Phobius"/>
    </source>
</evidence>
<dbReference type="Proteomes" id="UP000218332">
    <property type="component" value="Unassembled WGS sequence"/>
</dbReference>
<proteinExistence type="predicted"/>
<reference evidence="2 3" key="1">
    <citation type="submission" date="2017-07" db="EMBL/GenBank/DDBJ databases">
        <title>Tamlnaduibacter salinus (Mi-7) genome sequencing.</title>
        <authorList>
            <person name="Verma A."/>
            <person name="Krishnamurthi S."/>
        </authorList>
    </citation>
    <scope>NUCLEOTIDE SEQUENCE [LARGE SCALE GENOMIC DNA]</scope>
    <source>
        <strain evidence="2 3">Mi-7</strain>
    </source>
</reference>
<accession>A0A2A2I6N2</accession>
<comment type="caution">
    <text evidence="2">The sequence shown here is derived from an EMBL/GenBank/DDBJ whole genome shotgun (WGS) entry which is preliminary data.</text>
</comment>
<evidence type="ECO:0000313" key="2">
    <source>
        <dbReference type="EMBL" id="PAV26785.1"/>
    </source>
</evidence>